<evidence type="ECO:0000256" key="4">
    <source>
        <dbReference type="ARBA" id="ARBA00022692"/>
    </source>
</evidence>
<evidence type="ECO:0000256" key="1">
    <source>
        <dbReference type="ARBA" id="ARBA00004651"/>
    </source>
</evidence>
<dbReference type="NCBIfam" id="TIGR03426">
    <property type="entry name" value="shape_MreD"/>
    <property type="match status" value="1"/>
</dbReference>
<evidence type="ECO:0000256" key="5">
    <source>
        <dbReference type="ARBA" id="ARBA00022960"/>
    </source>
</evidence>
<sequence>MKRLVLPLLLTLCFYCESVFVELTPPGLFKLDILLVPHFLLVLFIVMGIFYLRNQTLIYAAIFGLLFDIYYTEIIGVYLFLLPIAVYLASKMARVVQANIITTFFISLLCVGMVEFVVYGMNVFVLQRNVDTHTFLNQRLWPTLIINQIFFLVIYFPFKKLLSKHKKIEFHE</sequence>
<comment type="similarity">
    <text evidence="2">Belongs to the MreD family.</text>
</comment>
<keyword evidence="5" id="KW-0133">Cell shape</keyword>
<keyword evidence="7 8" id="KW-0472">Membrane</keyword>
<protein>
    <submittedName>
        <fullName evidence="9">Uncharacterized protein</fullName>
    </submittedName>
</protein>
<organism evidence="9 10">
    <name type="scientific">Lederbergia galactosidilytica</name>
    <dbReference type="NCBI Taxonomy" id="217031"/>
    <lineage>
        <taxon>Bacteria</taxon>
        <taxon>Bacillati</taxon>
        <taxon>Bacillota</taxon>
        <taxon>Bacilli</taxon>
        <taxon>Bacillales</taxon>
        <taxon>Bacillaceae</taxon>
        <taxon>Lederbergia</taxon>
    </lineage>
</organism>
<feature type="transmembrane region" description="Helical" evidence="8">
    <location>
        <begin position="59"/>
        <end position="88"/>
    </location>
</feature>
<proteinExistence type="inferred from homology"/>
<keyword evidence="6 8" id="KW-1133">Transmembrane helix</keyword>
<evidence type="ECO:0000313" key="10">
    <source>
        <dbReference type="Proteomes" id="UP000053881"/>
    </source>
</evidence>
<evidence type="ECO:0000256" key="3">
    <source>
        <dbReference type="ARBA" id="ARBA00022475"/>
    </source>
</evidence>
<dbReference type="AlphaFoldDB" id="A0A0Q9XSP6"/>
<feature type="transmembrane region" description="Helical" evidence="8">
    <location>
        <begin position="34"/>
        <end position="52"/>
    </location>
</feature>
<evidence type="ECO:0000313" key="9">
    <source>
        <dbReference type="EMBL" id="KRG11452.1"/>
    </source>
</evidence>
<keyword evidence="4 8" id="KW-0812">Transmembrane</keyword>
<keyword evidence="3" id="KW-1003">Cell membrane</keyword>
<dbReference type="PATRIC" id="fig|217031.4.peg.6076"/>
<dbReference type="GO" id="GO:0008360">
    <property type="term" value="P:regulation of cell shape"/>
    <property type="evidence" value="ECO:0007669"/>
    <property type="project" value="UniProtKB-KW"/>
</dbReference>
<reference evidence="9 10" key="1">
    <citation type="submission" date="2015-06" db="EMBL/GenBank/DDBJ databases">
        <title>Genome sequencing project of Bacillus galactosidilyticus PL133.</title>
        <authorList>
            <person name="Gaiero J."/>
            <person name="Nicol R."/>
            <person name="Habash M."/>
        </authorList>
    </citation>
    <scope>NUCLEOTIDE SEQUENCE [LARGE SCALE GENOMIC DNA]</scope>
    <source>
        <strain evidence="9 10">PL133</strain>
    </source>
</reference>
<dbReference type="Proteomes" id="UP000053881">
    <property type="component" value="Unassembled WGS sequence"/>
</dbReference>
<name>A0A0Q9XSP6_9BACI</name>
<comment type="subcellular location">
    <subcellularLocation>
        <location evidence="1">Cell membrane</location>
        <topology evidence="1">Multi-pass membrane protein</topology>
    </subcellularLocation>
</comment>
<dbReference type="Pfam" id="PF04093">
    <property type="entry name" value="MreD"/>
    <property type="match status" value="1"/>
</dbReference>
<comment type="caution">
    <text evidence="9">The sequence shown here is derived from an EMBL/GenBank/DDBJ whole genome shotgun (WGS) entry which is preliminary data.</text>
</comment>
<dbReference type="InterPro" id="IPR007227">
    <property type="entry name" value="Cell_shape_determining_MreD"/>
</dbReference>
<feature type="transmembrane region" description="Helical" evidence="8">
    <location>
        <begin position="100"/>
        <end position="119"/>
    </location>
</feature>
<evidence type="ECO:0000256" key="7">
    <source>
        <dbReference type="ARBA" id="ARBA00023136"/>
    </source>
</evidence>
<accession>A0A0Q9XSP6</accession>
<feature type="transmembrane region" description="Helical" evidence="8">
    <location>
        <begin position="140"/>
        <end position="158"/>
    </location>
</feature>
<dbReference type="GO" id="GO:0005886">
    <property type="term" value="C:plasma membrane"/>
    <property type="evidence" value="ECO:0007669"/>
    <property type="project" value="UniProtKB-SubCell"/>
</dbReference>
<evidence type="ECO:0000256" key="8">
    <source>
        <dbReference type="SAM" id="Phobius"/>
    </source>
</evidence>
<evidence type="ECO:0000256" key="2">
    <source>
        <dbReference type="ARBA" id="ARBA00007776"/>
    </source>
</evidence>
<evidence type="ECO:0000256" key="6">
    <source>
        <dbReference type="ARBA" id="ARBA00022989"/>
    </source>
</evidence>
<dbReference type="EMBL" id="LGPB01000125">
    <property type="protein sequence ID" value="KRG11452.1"/>
    <property type="molecule type" value="Genomic_DNA"/>
</dbReference>
<gene>
    <name evidence="9" type="ORF">ACA29_17955</name>
</gene>